<keyword evidence="3" id="KW-1185">Reference proteome</keyword>
<dbReference type="InterPro" id="IPR012292">
    <property type="entry name" value="Globin/Proto"/>
</dbReference>
<dbReference type="WBParaSite" id="ACRNAN_Path_327.g1256.t1">
    <property type="protein sequence ID" value="ACRNAN_Path_327.g1256.t1"/>
    <property type="gene ID" value="ACRNAN_Path_327.g1256"/>
</dbReference>
<evidence type="ECO:0000259" key="2">
    <source>
        <dbReference type="PROSITE" id="PS01033"/>
    </source>
</evidence>
<dbReference type="InterPro" id="IPR053341">
    <property type="entry name" value="Oxidative_stress_globin-like"/>
</dbReference>
<organism evidence="3 4">
    <name type="scientific">Acrobeloides nanus</name>
    <dbReference type="NCBI Taxonomy" id="290746"/>
    <lineage>
        <taxon>Eukaryota</taxon>
        <taxon>Metazoa</taxon>
        <taxon>Ecdysozoa</taxon>
        <taxon>Nematoda</taxon>
        <taxon>Chromadorea</taxon>
        <taxon>Rhabditida</taxon>
        <taxon>Tylenchina</taxon>
        <taxon>Cephalobomorpha</taxon>
        <taxon>Cephaloboidea</taxon>
        <taxon>Cephalobidae</taxon>
        <taxon>Acrobeloides</taxon>
    </lineage>
</organism>
<dbReference type="PANTHER" id="PTHR47768">
    <property type="entry name" value="GLOBIN RELATED-RELATED"/>
    <property type="match status" value="1"/>
</dbReference>
<dbReference type="CDD" id="cd01040">
    <property type="entry name" value="Mb-like"/>
    <property type="match status" value="1"/>
</dbReference>
<dbReference type="InterPro" id="IPR000971">
    <property type="entry name" value="Globin"/>
</dbReference>
<dbReference type="AlphaFoldDB" id="A0A914C5D0"/>
<dbReference type="PANTHER" id="PTHR47768:SF1">
    <property type="entry name" value="GLOBIN FAMILY PROFILE DOMAIN-CONTAINING PROTEIN"/>
    <property type="match status" value="1"/>
</dbReference>
<dbReference type="Proteomes" id="UP000887540">
    <property type="component" value="Unplaced"/>
</dbReference>
<comment type="similarity">
    <text evidence="1">Belongs to the globin family.</text>
</comment>
<dbReference type="InterPro" id="IPR044399">
    <property type="entry name" value="Mb-like_M"/>
</dbReference>
<dbReference type="GO" id="GO:0019825">
    <property type="term" value="F:oxygen binding"/>
    <property type="evidence" value="ECO:0007669"/>
    <property type="project" value="InterPro"/>
</dbReference>
<dbReference type="InterPro" id="IPR009050">
    <property type="entry name" value="Globin-like_sf"/>
</dbReference>
<evidence type="ECO:0000313" key="3">
    <source>
        <dbReference type="Proteomes" id="UP000887540"/>
    </source>
</evidence>
<dbReference type="PROSITE" id="PS01033">
    <property type="entry name" value="GLOBIN"/>
    <property type="match status" value="1"/>
</dbReference>
<dbReference type="Gene3D" id="1.10.490.10">
    <property type="entry name" value="Globins"/>
    <property type="match status" value="1"/>
</dbReference>
<keyword evidence="1" id="KW-0813">Transport</keyword>
<dbReference type="GO" id="GO:0020037">
    <property type="term" value="F:heme binding"/>
    <property type="evidence" value="ECO:0007669"/>
    <property type="project" value="InterPro"/>
</dbReference>
<reference evidence="4" key="1">
    <citation type="submission" date="2022-11" db="UniProtKB">
        <authorList>
            <consortium name="WormBaseParasite"/>
        </authorList>
    </citation>
    <scope>IDENTIFICATION</scope>
</reference>
<keyword evidence="1" id="KW-0349">Heme</keyword>
<sequence length="185" mass="21403">MLANILCCGSPDLKPKKKKTSSWQPNEYELMLIKGTWSDDTDDLNNLGMDIYYYIFENNQHVKALFPKIHHHGEGWRDSKDVKMQGYLFATTLSKVIENIENTDLVKPFLYKIGARHVAYAKRGFRPQFWDSFTDAMALCMTNRILTSMNYKVQKNDAIATWKKFSVFVINNLKEGFDSTNAIAK</sequence>
<dbReference type="SUPFAM" id="SSF46458">
    <property type="entry name" value="Globin-like"/>
    <property type="match status" value="1"/>
</dbReference>
<name>A0A914C5D0_9BILA</name>
<dbReference type="Pfam" id="PF00042">
    <property type="entry name" value="Globin"/>
    <property type="match status" value="1"/>
</dbReference>
<keyword evidence="1" id="KW-0479">Metal-binding</keyword>
<keyword evidence="1" id="KW-0408">Iron</keyword>
<keyword evidence="1" id="KW-0561">Oxygen transport</keyword>
<proteinExistence type="inferred from homology"/>
<feature type="domain" description="Globin" evidence="2">
    <location>
        <begin position="22"/>
        <end position="178"/>
    </location>
</feature>
<evidence type="ECO:0000256" key="1">
    <source>
        <dbReference type="RuleBase" id="RU000356"/>
    </source>
</evidence>
<accession>A0A914C5D0</accession>
<protein>
    <submittedName>
        <fullName evidence="4">Globin family profile domain-containing protein</fullName>
    </submittedName>
</protein>
<evidence type="ECO:0000313" key="4">
    <source>
        <dbReference type="WBParaSite" id="ACRNAN_Path_327.g1256.t1"/>
    </source>
</evidence>
<dbReference type="GO" id="GO:0005344">
    <property type="term" value="F:oxygen carrier activity"/>
    <property type="evidence" value="ECO:0007669"/>
    <property type="project" value="UniProtKB-KW"/>
</dbReference>